<dbReference type="InterPro" id="IPR035967">
    <property type="entry name" value="SWAP/Surp_sf"/>
</dbReference>
<dbReference type="PROSITE" id="PS50128">
    <property type="entry name" value="SURP"/>
    <property type="match status" value="1"/>
</dbReference>
<feature type="non-terminal residue" evidence="2">
    <location>
        <position position="88"/>
    </location>
</feature>
<dbReference type="InterPro" id="IPR000061">
    <property type="entry name" value="Surp"/>
</dbReference>
<dbReference type="GO" id="GO:0003723">
    <property type="term" value="F:RNA binding"/>
    <property type="evidence" value="ECO:0007669"/>
    <property type="project" value="InterPro"/>
</dbReference>
<reference evidence="2 3" key="1">
    <citation type="submission" date="2019-03" db="EMBL/GenBank/DDBJ databases">
        <title>Single cell metagenomics reveals metabolic interactions within the superorganism composed of flagellate Streblomastix strix and complex community of Bacteroidetes bacteria on its surface.</title>
        <authorList>
            <person name="Treitli S.C."/>
            <person name="Kolisko M."/>
            <person name="Husnik F."/>
            <person name="Keeling P."/>
            <person name="Hampl V."/>
        </authorList>
    </citation>
    <scope>NUCLEOTIDE SEQUENCE [LARGE SCALE GENOMIC DNA]</scope>
    <source>
        <strain evidence="2">ST1C</strain>
    </source>
</reference>
<evidence type="ECO:0000259" key="1">
    <source>
        <dbReference type="PROSITE" id="PS50128"/>
    </source>
</evidence>
<protein>
    <recommendedName>
        <fullName evidence="1">SURP motif domain-containing protein</fullName>
    </recommendedName>
</protein>
<dbReference type="Gene3D" id="1.10.10.790">
    <property type="entry name" value="Surp module"/>
    <property type="match status" value="1"/>
</dbReference>
<evidence type="ECO:0000313" key="3">
    <source>
        <dbReference type="Proteomes" id="UP000324800"/>
    </source>
</evidence>
<dbReference type="SUPFAM" id="SSF109905">
    <property type="entry name" value="Surp module (SWAP domain)"/>
    <property type="match status" value="1"/>
</dbReference>
<dbReference type="GO" id="GO:0006396">
    <property type="term" value="P:RNA processing"/>
    <property type="evidence" value="ECO:0007669"/>
    <property type="project" value="InterPro"/>
</dbReference>
<proteinExistence type="predicted"/>
<accession>A0A5J4T8E8</accession>
<dbReference type="Pfam" id="PF01805">
    <property type="entry name" value="Surp"/>
    <property type="match status" value="1"/>
</dbReference>
<gene>
    <name evidence="2" type="ORF">EZS28_050808</name>
</gene>
<feature type="domain" description="SURP motif" evidence="1">
    <location>
        <begin position="19"/>
        <end position="62"/>
    </location>
</feature>
<name>A0A5J4T8E8_9EUKA</name>
<sequence length="88" mass="10082">MAGRLTGVVMEPDDDMKKTIADTALFVVKQLEKGKHVEDKLLESDRNKFSFINAEDRFNGFYKLMLHQQTVSHAFEKQGMTSFNLLAE</sequence>
<dbReference type="Proteomes" id="UP000324800">
    <property type="component" value="Unassembled WGS sequence"/>
</dbReference>
<dbReference type="AlphaFoldDB" id="A0A5J4T8E8"/>
<organism evidence="2 3">
    <name type="scientific">Streblomastix strix</name>
    <dbReference type="NCBI Taxonomy" id="222440"/>
    <lineage>
        <taxon>Eukaryota</taxon>
        <taxon>Metamonada</taxon>
        <taxon>Preaxostyla</taxon>
        <taxon>Oxymonadida</taxon>
        <taxon>Streblomastigidae</taxon>
        <taxon>Streblomastix</taxon>
    </lineage>
</organism>
<comment type="caution">
    <text evidence="2">The sequence shown here is derived from an EMBL/GenBank/DDBJ whole genome shotgun (WGS) entry which is preliminary data.</text>
</comment>
<dbReference type="OrthoDB" id="447637at2759"/>
<dbReference type="EMBL" id="SNRW01037661">
    <property type="protein sequence ID" value="KAA6353665.1"/>
    <property type="molecule type" value="Genomic_DNA"/>
</dbReference>
<evidence type="ECO:0000313" key="2">
    <source>
        <dbReference type="EMBL" id="KAA6353665.1"/>
    </source>
</evidence>